<dbReference type="InterPro" id="IPR051415">
    <property type="entry name" value="LAAT-1"/>
</dbReference>
<feature type="transmembrane region" description="Helical" evidence="8">
    <location>
        <begin position="98"/>
        <end position="130"/>
    </location>
</feature>
<feature type="region of interest" description="Disordered" evidence="7">
    <location>
        <begin position="159"/>
        <end position="195"/>
    </location>
</feature>
<comment type="similarity">
    <text evidence="5">Belongs to the laat-1 family.</text>
</comment>
<dbReference type="SMART" id="SM00679">
    <property type="entry name" value="CTNS"/>
    <property type="match status" value="2"/>
</dbReference>
<feature type="transmembrane region" description="Helical" evidence="8">
    <location>
        <begin position="253"/>
        <end position="270"/>
    </location>
</feature>
<evidence type="ECO:0000256" key="8">
    <source>
        <dbReference type="SAM" id="Phobius"/>
    </source>
</evidence>
<dbReference type="FunFam" id="1.20.1280.290:FF:000009">
    <property type="entry name" value="PQ loop repeat family protein"/>
    <property type="match status" value="1"/>
</dbReference>
<evidence type="ECO:0000313" key="10">
    <source>
        <dbReference type="Proteomes" id="UP001412239"/>
    </source>
</evidence>
<dbReference type="GO" id="GO:0098852">
    <property type="term" value="C:lytic vacuole membrane"/>
    <property type="evidence" value="ECO:0007669"/>
    <property type="project" value="UniProtKB-ARBA"/>
</dbReference>
<evidence type="ECO:0000256" key="2">
    <source>
        <dbReference type="ARBA" id="ARBA00022692"/>
    </source>
</evidence>
<feature type="transmembrane region" description="Helical" evidence="8">
    <location>
        <begin position="282"/>
        <end position="305"/>
    </location>
</feature>
<evidence type="ECO:0000313" key="9">
    <source>
        <dbReference type="EMBL" id="CUS14620.1"/>
    </source>
</evidence>
<dbReference type="InterPro" id="IPR006603">
    <property type="entry name" value="PQ-loop_rpt"/>
</dbReference>
<evidence type="ECO:0000256" key="4">
    <source>
        <dbReference type="ARBA" id="ARBA00023136"/>
    </source>
</evidence>
<evidence type="ECO:0000256" key="1">
    <source>
        <dbReference type="ARBA" id="ARBA00004141"/>
    </source>
</evidence>
<keyword evidence="3 8" id="KW-1133">Transmembrane helix</keyword>
<dbReference type="Gene3D" id="1.20.1280.290">
    <property type="match status" value="2"/>
</dbReference>
<organism evidence="9 10">
    <name type="scientific">Tuber aestivum</name>
    <name type="common">summer truffle</name>
    <dbReference type="NCBI Taxonomy" id="59557"/>
    <lineage>
        <taxon>Eukaryota</taxon>
        <taxon>Fungi</taxon>
        <taxon>Dikarya</taxon>
        <taxon>Ascomycota</taxon>
        <taxon>Pezizomycotina</taxon>
        <taxon>Pezizomycetes</taxon>
        <taxon>Pezizales</taxon>
        <taxon>Tuberaceae</taxon>
        <taxon>Tuber</taxon>
    </lineage>
</organism>
<dbReference type="Proteomes" id="UP001412239">
    <property type="component" value="Unassembled WGS sequence"/>
</dbReference>
<keyword evidence="2 8" id="KW-0812">Transmembrane</keyword>
<name>A0A292Q7E2_9PEZI</name>
<evidence type="ECO:0000256" key="7">
    <source>
        <dbReference type="SAM" id="MobiDB-lite"/>
    </source>
</evidence>
<comment type="catalytic activity">
    <reaction evidence="6">
        <text>L-histidine(out) + L-arginine(in) = L-histidine(in) + L-arginine(out)</text>
        <dbReference type="Rhea" id="RHEA:71063"/>
        <dbReference type="ChEBI" id="CHEBI:32682"/>
        <dbReference type="ChEBI" id="CHEBI:57595"/>
    </reaction>
</comment>
<comment type="subcellular location">
    <subcellularLocation>
        <location evidence="1">Membrane</location>
        <topology evidence="1">Multi-pass membrane protein</topology>
    </subcellularLocation>
</comment>
<accession>A0A292Q7E2</accession>
<sequence length="365" mass="39804">MISPAALLLAGAGSLSLREALSGIMGSISLVSWIFLLVSIGKTQLVRVLNAPPHLLNTQEFTLRAHEASVLILFWLQVPQVIENYRNGSAEGLSLAFIAIWILGDIANLIGALWGHLLSTVIALAIYFCVSDAILLSQTVYYNHVTGVLAASRERTQSSVPADLQDPARPLLSRPRRKSSGAKSRHRRSSARRPDSLSAILEKGTSARMAVLRNILAIVGICFAGALGWFVAWRSGAWSATNRSDDDQEMPRGAEMLGYLSALLYLGARIPQIIRNYHNRSCGGLSLLFFLLSLLGNLAYGAGILCHSSDSAYIRDNLPWLLGSFGTMSQDVIVRDPFSATRYYFLTGADFHTISYLFGKFQGNS</sequence>
<dbReference type="EMBL" id="LN890956">
    <property type="protein sequence ID" value="CUS14620.1"/>
    <property type="molecule type" value="Genomic_DNA"/>
</dbReference>
<dbReference type="PANTHER" id="PTHR16201:SF44">
    <property type="entry name" value="SEVEN TRANSMEMBRANE PROTEIN 1"/>
    <property type="match status" value="1"/>
</dbReference>
<dbReference type="Pfam" id="PF04193">
    <property type="entry name" value="PQ-loop"/>
    <property type="match status" value="2"/>
</dbReference>
<dbReference type="PANTHER" id="PTHR16201">
    <property type="entry name" value="SEVEN TRANSMEMBRANE PROTEIN 1-RELATED"/>
    <property type="match status" value="1"/>
</dbReference>
<dbReference type="GO" id="GO:0034486">
    <property type="term" value="P:vacuolar transmembrane transport"/>
    <property type="evidence" value="ECO:0007669"/>
    <property type="project" value="UniProtKB-ARBA"/>
</dbReference>
<proteinExistence type="inferred from homology"/>
<gene>
    <name evidence="9" type="ORF">GSTUAT00001145001</name>
</gene>
<evidence type="ECO:0000256" key="3">
    <source>
        <dbReference type="ARBA" id="ARBA00022989"/>
    </source>
</evidence>
<feature type="transmembrane region" description="Helical" evidence="8">
    <location>
        <begin position="211"/>
        <end position="233"/>
    </location>
</feature>
<keyword evidence="4 8" id="KW-0472">Membrane</keyword>
<dbReference type="GO" id="GO:0015174">
    <property type="term" value="F:basic amino acid transmembrane transporter activity"/>
    <property type="evidence" value="ECO:0007669"/>
    <property type="project" value="UniProtKB-ARBA"/>
</dbReference>
<evidence type="ECO:0000256" key="5">
    <source>
        <dbReference type="ARBA" id="ARBA00038039"/>
    </source>
</evidence>
<reference evidence="9" key="1">
    <citation type="submission" date="2015-10" db="EMBL/GenBank/DDBJ databases">
        <authorList>
            <person name="Regsiter A."/>
            <person name="william w."/>
        </authorList>
    </citation>
    <scope>NUCLEOTIDE SEQUENCE</scope>
    <source>
        <strain evidence="9">Montdore</strain>
    </source>
</reference>
<feature type="compositionally biased region" description="Basic residues" evidence="7">
    <location>
        <begin position="174"/>
        <end position="191"/>
    </location>
</feature>
<evidence type="ECO:0000256" key="6">
    <source>
        <dbReference type="ARBA" id="ARBA00050768"/>
    </source>
</evidence>
<keyword evidence="10" id="KW-1185">Reference proteome</keyword>
<protein>
    <submittedName>
        <fullName evidence="9">Uncharacterized protein</fullName>
    </submittedName>
</protein>
<dbReference type="AlphaFoldDB" id="A0A292Q7E2"/>